<evidence type="ECO:0000313" key="2">
    <source>
        <dbReference type="Proteomes" id="UP000249590"/>
    </source>
</evidence>
<dbReference type="AlphaFoldDB" id="A0A8B2NYF2"/>
<sequence>MSWTDERIEVLRKMWAEGMSASQIASSLGGVTRNAVIGKIHRLGLSGRVKAPQARATRARSAPPPVAKPAAAPRVMAAGAVAVKVVEEPEMETAPRPVAEVVHLTDGITLMELSSAHCRWPVGDPSSADFRFCGARVAVGETYCSAHCEQAFPSRRSTKSN</sequence>
<accession>A0A8B2NYF2</accession>
<name>A0A8B2NYF2_9HYPH</name>
<gene>
    <name evidence="1" type="ORF">DLJ53_01160</name>
</gene>
<dbReference type="Gene3D" id="1.10.10.60">
    <property type="entry name" value="Homeodomain-like"/>
    <property type="match status" value="1"/>
</dbReference>
<organism evidence="1 2">
    <name type="scientific">Acuticoccus sediminis</name>
    <dbReference type="NCBI Taxonomy" id="2184697"/>
    <lineage>
        <taxon>Bacteria</taxon>
        <taxon>Pseudomonadati</taxon>
        <taxon>Pseudomonadota</taxon>
        <taxon>Alphaproteobacteria</taxon>
        <taxon>Hyphomicrobiales</taxon>
        <taxon>Amorphaceae</taxon>
        <taxon>Acuticoccus</taxon>
    </lineage>
</organism>
<dbReference type="RefSeq" id="WP_111341618.1">
    <property type="nucleotide sequence ID" value="NZ_JAIWKD010000001.1"/>
</dbReference>
<dbReference type="InterPro" id="IPR011681">
    <property type="entry name" value="GcrA"/>
</dbReference>
<comment type="caution">
    <text evidence="1">The sequence shown here is derived from an EMBL/GenBank/DDBJ whole genome shotgun (WGS) entry which is preliminary data.</text>
</comment>
<keyword evidence="2" id="KW-1185">Reference proteome</keyword>
<protein>
    <submittedName>
        <fullName evidence="1">GcrA cell cycle regulator</fullName>
    </submittedName>
</protein>
<dbReference type="OrthoDB" id="9798071at2"/>
<dbReference type="EMBL" id="QHHQ01000001">
    <property type="protein sequence ID" value="RAI03165.1"/>
    <property type="molecule type" value="Genomic_DNA"/>
</dbReference>
<dbReference type="Proteomes" id="UP000249590">
    <property type="component" value="Unassembled WGS sequence"/>
</dbReference>
<evidence type="ECO:0000313" key="1">
    <source>
        <dbReference type="EMBL" id="RAI03165.1"/>
    </source>
</evidence>
<dbReference type="Pfam" id="PF07750">
    <property type="entry name" value="GcrA"/>
    <property type="match status" value="1"/>
</dbReference>
<reference evidence="1 2" key="1">
    <citation type="submission" date="2018-05" db="EMBL/GenBank/DDBJ databases">
        <title>Acuticoccus sediminis sp. nov., isolated from deep-sea sediment of Indian Ocean.</title>
        <authorList>
            <person name="Liu X."/>
            <person name="Lai Q."/>
            <person name="Du Y."/>
            <person name="Sun F."/>
            <person name="Zhang X."/>
            <person name="Wang S."/>
            <person name="Shao Z."/>
        </authorList>
    </citation>
    <scope>NUCLEOTIDE SEQUENCE [LARGE SCALE GENOMIC DNA]</scope>
    <source>
        <strain evidence="1 2">PTG4-2</strain>
    </source>
</reference>
<proteinExistence type="predicted"/>